<feature type="region of interest" description="Disordered" evidence="2">
    <location>
        <begin position="159"/>
        <end position="257"/>
    </location>
</feature>
<accession>A0A0F7SNI3</accession>
<feature type="region of interest" description="Disordered" evidence="2">
    <location>
        <begin position="1"/>
        <end position="86"/>
    </location>
</feature>
<dbReference type="EMBL" id="LN483142">
    <property type="protein sequence ID" value="CED82936.1"/>
    <property type="molecule type" value="Genomic_DNA"/>
</dbReference>
<reference evidence="4" key="1">
    <citation type="submission" date="2014-08" db="EMBL/GenBank/DDBJ databases">
        <authorList>
            <person name="Sharma Rahul"/>
            <person name="Thines Marco"/>
        </authorList>
    </citation>
    <scope>NUCLEOTIDE SEQUENCE</scope>
</reference>
<name>A0A0F7SNI3_PHARH</name>
<evidence type="ECO:0000259" key="3">
    <source>
        <dbReference type="Pfam" id="PF02582"/>
    </source>
</evidence>
<evidence type="ECO:0000256" key="1">
    <source>
        <dbReference type="ARBA" id="ARBA00008306"/>
    </source>
</evidence>
<dbReference type="Pfam" id="PF02582">
    <property type="entry name" value="DUF155"/>
    <property type="match status" value="1"/>
</dbReference>
<sequence>MASNKPSLPVTQRQPPPPGAPQPRGPNRSTKASQKLKVLPDEPETLPPQPTKVFKAEKPPTGEEGDDDDESESEDDDLDEDDDDGVQVYKQLAQIPAGSARRDAMRLTRKEKARLPRVTAYCVATSYRLPAVFEHLKSRRATHDTNPVQFDEAIYTSYTVPAPPSSSPSNASTRGGSNLNPANHHHGSSSNTGRLIDIEEETSSANGENSQTDGPPGETSSKEETDQRKKKRKSRFAVDSEYSGDEQAPNKQFGQDGQGRVTKADVFVFEYGTVVIWGMTQEQEKRFISSLKRYEVERLSPDDIEMEDLNFYYANYSRIYNDVIALRKGSSYMTKLSLSHALAQSVKLSFFEGAVSNTIEETKDIPQNISETGKIKMPRKEIMKQIGRLFLLRVNISLVGSSFVDSPELFWTFPDLEPLYSAGVFYLEVPQRLKVINGRVDVLQDMLRLLKESVNSAHGEGLERIVIWLIVLEIILGLTTIMVDLFV</sequence>
<feature type="compositionally biased region" description="Polar residues" evidence="2">
    <location>
        <begin position="203"/>
        <end position="213"/>
    </location>
</feature>
<feature type="compositionally biased region" description="Pro residues" evidence="2">
    <location>
        <begin position="14"/>
        <end position="24"/>
    </location>
</feature>
<feature type="domain" description="DUF155" evidence="3">
    <location>
        <begin position="266"/>
        <end position="437"/>
    </location>
</feature>
<comment type="similarity">
    <text evidence="1">Belongs to the RMD1/sif2 family.</text>
</comment>
<dbReference type="PANTHER" id="PTHR16255">
    <property type="entry name" value="REQUIRED FOR MEIOTIC NUCLEAR DIVISION PROTEIN 1 HOMOLOG"/>
    <property type="match status" value="1"/>
</dbReference>
<dbReference type="AlphaFoldDB" id="A0A0F7SNI3"/>
<feature type="compositionally biased region" description="Acidic residues" evidence="2">
    <location>
        <begin position="63"/>
        <end position="85"/>
    </location>
</feature>
<evidence type="ECO:0000313" key="4">
    <source>
        <dbReference type="EMBL" id="CED82936.1"/>
    </source>
</evidence>
<organism evidence="4">
    <name type="scientific">Phaffia rhodozyma</name>
    <name type="common">Yeast</name>
    <name type="synonym">Xanthophyllomyces dendrorhous</name>
    <dbReference type="NCBI Taxonomy" id="264483"/>
    <lineage>
        <taxon>Eukaryota</taxon>
        <taxon>Fungi</taxon>
        <taxon>Dikarya</taxon>
        <taxon>Basidiomycota</taxon>
        <taxon>Agaricomycotina</taxon>
        <taxon>Tremellomycetes</taxon>
        <taxon>Cystofilobasidiales</taxon>
        <taxon>Mrakiaceae</taxon>
        <taxon>Phaffia</taxon>
    </lineage>
</organism>
<dbReference type="PANTHER" id="PTHR16255:SF15">
    <property type="entry name" value="SPORULATION PROTEIN RMD1"/>
    <property type="match status" value="1"/>
</dbReference>
<protein>
    <submittedName>
        <fullName evidence="4">Uncharacterized conserved protein</fullName>
    </submittedName>
</protein>
<evidence type="ECO:0000256" key="2">
    <source>
        <dbReference type="SAM" id="MobiDB-lite"/>
    </source>
</evidence>
<dbReference type="GO" id="GO:0005739">
    <property type="term" value="C:mitochondrion"/>
    <property type="evidence" value="ECO:0007669"/>
    <property type="project" value="UniProtKB-ARBA"/>
</dbReference>
<proteinExistence type="inferred from homology"/>
<dbReference type="InterPro" id="IPR051624">
    <property type="entry name" value="RMD1/Sad1-interacting"/>
</dbReference>
<feature type="compositionally biased region" description="Polar residues" evidence="2">
    <location>
        <begin position="1"/>
        <end position="11"/>
    </location>
</feature>
<dbReference type="InterPro" id="IPR003734">
    <property type="entry name" value="DUF155"/>
</dbReference>